<evidence type="ECO:0000313" key="2">
    <source>
        <dbReference type="EMBL" id="MBS9525279.1"/>
    </source>
</evidence>
<dbReference type="AlphaFoldDB" id="A0AAP2CK84"/>
<organism evidence="2 3">
    <name type="scientific">Litoribacter ruber</name>
    <dbReference type="NCBI Taxonomy" id="702568"/>
    <lineage>
        <taxon>Bacteria</taxon>
        <taxon>Pseudomonadati</taxon>
        <taxon>Bacteroidota</taxon>
        <taxon>Cytophagia</taxon>
        <taxon>Cytophagales</taxon>
        <taxon>Cyclobacteriaceae</taxon>
        <taxon>Litoribacter</taxon>
    </lineage>
</organism>
<name>A0AAP2CK84_9BACT</name>
<dbReference type="SUPFAM" id="SSF160574">
    <property type="entry name" value="BT0923-like"/>
    <property type="match status" value="1"/>
</dbReference>
<feature type="region of interest" description="Disordered" evidence="1">
    <location>
        <begin position="65"/>
        <end position="84"/>
    </location>
</feature>
<gene>
    <name evidence="2" type="ORF">KI659_14770</name>
</gene>
<evidence type="ECO:0000256" key="1">
    <source>
        <dbReference type="SAM" id="MobiDB-lite"/>
    </source>
</evidence>
<reference evidence="2 3" key="1">
    <citation type="submission" date="2021-05" db="EMBL/GenBank/DDBJ databases">
        <authorList>
            <person name="Zhang Z.D."/>
            <person name="Osman G."/>
        </authorList>
    </citation>
    <scope>NUCLEOTIDE SEQUENCE [LARGE SCALE GENOMIC DNA]</scope>
    <source>
        <strain evidence="2 3">KCTC 32217</strain>
    </source>
</reference>
<proteinExistence type="predicted"/>
<dbReference type="EMBL" id="JAHCMY010000010">
    <property type="protein sequence ID" value="MBS9525279.1"/>
    <property type="molecule type" value="Genomic_DNA"/>
</dbReference>
<keyword evidence="3" id="KW-1185">Reference proteome</keyword>
<sequence length="84" mass="9580">MAIENKLPVKAVEYLKENFRKEFIFDLKGTRKIEGETFYQVEVSKDGLIHQLTFNQSGQKISEIADDAFPSEEGNAESNPEILD</sequence>
<protein>
    <submittedName>
        <fullName evidence="2">Uncharacterized protein</fullName>
    </submittedName>
</protein>
<accession>A0AAP2CK84</accession>
<dbReference type="Proteomes" id="UP001319104">
    <property type="component" value="Unassembled WGS sequence"/>
</dbReference>
<evidence type="ECO:0000313" key="3">
    <source>
        <dbReference type="Proteomes" id="UP001319104"/>
    </source>
</evidence>
<dbReference type="RefSeq" id="WP_213946138.1">
    <property type="nucleotide sequence ID" value="NZ_JAHCMY010000010.1"/>
</dbReference>
<comment type="caution">
    <text evidence="2">The sequence shown here is derived from an EMBL/GenBank/DDBJ whole genome shotgun (WGS) entry which is preliminary data.</text>
</comment>